<dbReference type="SUPFAM" id="SSF49464">
    <property type="entry name" value="Carboxypeptidase regulatory domain-like"/>
    <property type="match status" value="1"/>
</dbReference>
<keyword evidence="1" id="KW-0175">Coiled coil</keyword>
<evidence type="ECO:0000313" key="3">
    <source>
        <dbReference type="Proteomes" id="UP000228920"/>
    </source>
</evidence>
<accession>A0A2M7TM81</accession>
<dbReference type="Proteomes" id="UP000228920">
    <property type="component" value="Unassembled WGS sequence"/>
</dbReference>
<dbReference type="AlphaFoldDB" id="A0A2M7TM81"/>
<proteinExistence type="predicted"/>
<feature type="coiled-coil region" evidence="1">
    <location>
        <begin position="106"/>
        <end position="261"/>
    </location>
</feature>
<dbReference type="EMBL" id="PFNL01000004">
    <property type="protein sequence ID" value="PIZ48285.1"/>
    <property type="molecule type" value="Genomic_DNA"/>
</dbReference>
<sequence>MNDNVTQPKNISRVVPLAREIPEYRQARMAGKKYVGPMININPFWHQTSSLSSYDKSRGTINIKGQKNFSSTPRESQGESIEKQVAVDEIGKMIFSEEETTLGNILAQKEAELQTLKQKTAAQKKQLETLTNASRVSHATVKNLKQQLGNIEERPETKQTMDDLKQQITQKEQESQDLAQQASVLANDVGAEQRLEEEITAYRTQVRELKQQQERLQTLVLREEKQLRSLVGRLKEQTQENESKEGKILELQKLLDETMNEAFTQPKAVENFVPAGGNAPNKVLPLSQEPNAINGIVKDSENKLIATAVVIVKDVAGHNLRALQSNQLGQFVLTTPLQNGTYYIEATKSGLSFPVVEVQLTGKPVAPVVLTADELTT</sequence>
<comment type="caution">
    <text evidence="2">The sequence shown here is derived from an EMBL/GenBank/DDBJ whole genome shotgun (WGS) entry which is preliminary data.</text>
</comment>
<dbReference type="Gene3D" id="2.60.40.1120">
    <property type="entry name" value="Carboxypeptidase-like, regulatory domain"/>
    <property type="match status" value="1"/>
</dbReference>
<reference evidence="3" key="1">
    <citation type="submission" date="2017-09" db="EMBL/GenBank/DDBJ databases">
        <title>Depth-based differentiation of microbial function through sediment-hosted aquifers and enrichment of novel symbionts in the deep terrestrial subsurface.</title>
        <authorList>
            <person name="Probst A.J."/>
            <person name="Ladd B."/>
            <person name="Jarett J.K."/>
            <person name="Geller-Mcgrath D.E."/>
            <person name="Sieber C.M.K."/>
            <person name="Emerson J.B."/>
            <person name="Anantharaman K."/>
            <person name="Thomas B.C."/>
            <person name="Malmstrom R."/>
            <person name="Stieglmeier M."/>
            <person name="Klingl A."/>
            <person name="Woyke T."/>
            <person name="Ryan C.M."/>
            <person name="Banfield J.F."/>
        </authorList>
    </citation>
    <scope>NUCLEOTIDE SEQUENCE [LARGE SCALE GENOMIC DNA]</scope>
</reference>
<evidence type="ECO:0000313" key="2">
    <source>
        <dbReference type="EMBL" id="PIZ48285.1"/>
    </source>
</evidence>
<protein>
    <recommendedName>
        <fullName evidence="4">Carboxypeptidase regulatory-like domain-containing protein</fullName>
    </recommendedName>
</protein>
<evidence type="ECO:0008006" key="4">
    <source>
        <dbReference type="Google" id="ProtNLM"/>
    </source>
</evidence>
<dbReference type="InterPro" id="IPR008969">
    <property type="entry name" value="CarboxyPept-like_regulatory"/>
</dbReference>
<evidence type="ECO:0000256" key="1">
    <source>
        <dbReference type="SAM" id="Coils"/>
    </source>
</evidence>
<gene>
    <name evidence="2" type="ORF">COY32_00135</name>
</gene>
<organism evidence="2 3">
    <name type="scientific">candidate division WWE3 bacterium CG_4_10_14_0_2_um_filter_41_14</name>
    <dbReference type="NCBI Taxonomy" id="1975072"/>
    <lineage>
        <taxon>Bacteria</taxon>
        <taxon>Katanobacteria</taxon>
    </lineage>
</organism>
<name>A0A2M7TM81_UNCKA</name>